<feature type="domain" description="DUF7869" evidence="2">
    <location>
        <begin position="488"/>
        <end position="620"/>
    </location>
</feature>
<dbReference type="PANTHER" id="PTHR10773:SF19">
    <property type="match status" value="1"/>
</dbReference>
<evidence type="ECO:0000256" key="1">
    <source>
        <dbReference type="SAM" id="MobiDB-lite"/>
    </source>
</evidence>
<evidence type="ECO:0000259" key="2">
    <source>
        <dbReference type="Pfam" id="PF25273"/>
    </source>
</evidence>
<dbReference type="InterPro" id="IPR057191">
    <property type="entry name" value="DUF7869"/>
</dbReference>
<feature type="compositionally biased region" description="Polar residues" evidence="1">
    <location>
        <begin position="127"/>
        <end position="139"/>
    </location>
</feature>
<dbReference type="EMBL" id="CAKOGL010000011">
    <property type="protein sequence ID" value="CAH2092427.1"/>
    <property type="molecule type" value="Genomic_DNA"/>
</dbReference>
<reference evidence="3" key="1">
    <citation type="submission" date="2022-03" db="EMBL/GenBank/DDBJ databases">
        <authorList>
            <person name="Tunstrom K."/>
        </authorList>
    </citation>
    <scope>NUCLEOTIDE SEQUENCE</scope>
</reference>
<name>A0AAU9U179_EUPED</name>
<accession>A0AAU9U179</accession>
<keyword evidence="4" id="KW-1185">Reference proteome</keyword>
<gene>
    <name evidence="3" type="ORF">EEDITHA_LOCUS8184</name>
</gene>
<proteinExistence type="predicted"/>
<evidence type="ECO:0000313" key="4">
    <source>
        <dbReference type="Proteomes" id="UP001153954"/>
    </source>
</evidence>
<evidence type="ECO:0000313" key="3">
    <source>
        <dbReference type="EMBL" id="CAH2092427.1"/>
    </source>
</evidence>
<comment type="caution">
    <text evidence="3">The sequence shown here is derived from an EMBL/GenBank/DDBJ whole genome shotgun (WGS) entry which is preliminary data.</text>
</comment>
<sequence>MASRSRRIFELAIKCNAEHEQVDSGNKPDIPSNLPNHITVEEIDNDLGTSNRRERRSSTSSTTSSSNSSSSSSTSFYEDSDDSVKDPDYVAFNITENEDHESDNHTENETSTRTQHESGNNTEKEASTSAQHESTQTDDTPTKKGKKRPRQENNWKKNIAKRLRNCGKSYESPKTKKTVLERKLKPPCKETCRFKCQSYITEDQRQQILQEYWSLGEIEKQWLFLANAIQLVVPLHRYVKVDSHGNFAPKRENNNAFYLTVSGVKIRVCKTFFKNTLAINNRPIETAIKKKNKNTNIATMKDERGCHGKHPRLDENITNGVKAFIRAIPKIESHYIRANSKRHYIDGSKTISDLHRDYVEKCKIENVPFASYVTFYRIFTQDFNISFFVPKKDLCDICEAFKNSTEEEKASEKNTYENHIKEKQLSRIEKEKDKNNKDIFVAVYDLQAVFQCPKGDISVFYYKSKLNVLNLTIYNIRTNEVESYVWDESNANRGVNEIGTCIFNYLNAISETAEDLDVVFYSDNCAGQQKNKFMISMYLYAVQNLPNLRSVTHKFLIKGHTQNEGDSAHSQIEREVKRQLRSGPMYTPDAFIGAIKAARKKSTPIHVNEMCYEDFIDWKNVCSQMNFALLKDEMGDNVKLTEIKVIRVQKDEPCAIWFKNSYAEEQLKKAVVVKKKRSNIVELKKAYIQKPGLAEKKKSDLMDLINKKMIPRYHRPFFEAL</sequence>
<protein>
    <recommendedName>
        <fullName evidence="2">DUF7869 domain-containing protein</fullName>
    </recommendedName>
</protein>
<dbReference type="PANTHER" id="PTHR10773">
    <property type="entry name" value="DNA-DIRECTED RNA POLYMERASES I, II, AND III SUBUNIT RPABC2"/>
    <property type="match status" value="1"/>
</dbReference>
<feature type="compositionally biased region" description="Basic and acidic residues" evidence="1">
    <location>
        <begin position="102"/>
        <end position="126"/>
    </location>
</feature>
<feature type="compositionally biased region" description="Low complexity" evidence="1">
    <location>
        <begin position="58"/>
        <end position="75"/>
    </location>
</feature>
<organism evidence="3 4">
    <name type="scientific">Euphydryas editha</name>
    <name type="common">Edith's checkerspot</name>
    <dbReference type="NCBI Taxonomy" id="104508"/>
    <lineage>
        <taxon>Eukaryota</taxon>
        <taxon>Metazoa</taxon>
        <taxon>Ecdysozoa</taxon>
        <taxon>Arthropoda</taxon>
        <taxon>Hexapoda</taxon>
        <taxon>Insecta</taxon>
        <taxon>Pterygota</taxon>
        <taxon>Neoptera</taxon>
        <taxon>Endopterygota</taxon>
        <taxon>Lepidoptera</taxon>
        <taxon>Glossata</taxon>
        <taxon>Ditrysia</taxon>
        <taxon>Papilionoidea</taxon>
        <taxon>Nymphalidae</taxon>
        <taxon>Nymphalinae</taxon>
        <taxon>Euphydryas</taxon>
    </lineage>
</organism>
<dbReference type="Pfam" id="PF25273">
    <property type="entry name" value="DUF7869"/>
    <property type="match status" value="1"/>
</dbReference>
<feature type="region of interest" description="Disordered" evidence="1">
    <location>
        <begin position="19"/>
        <end position="159"/>
    </location>
</feature>
<dbReference type="Proteomes" id="UP001153954">
    <property type="component" value="Unassembled WGS sequence"/>
</dbReference>
<dbReference type="AlphaFoldDB" id="A0AAU9U179"/>